<dbReference type="Proteomes" id="UP000295345">
    <property type="component" value="Unassembled WGS sequence"/>
</dbReference>
<evidence type="ECO:0000256" key="2">
    <source>
        <dbReference type="ARBA" id="ARBA00007165"/>
    </source>
</evidence>
<gene>
    <name evidence="8" type="ORF">E1283_22415</name>
</gene>
<dbReference type="OrthoDB" id="9807214at2"/>
<feature type="compositionally biased region" description="Low complexity" evidence="7">
    <location>
        <begin position="263"/>
        <end position="287"/>
    </location>
</feature>
<comment type="similarity">
    <text evidence="2 6">Belongs to the SURF1 family.</text>
</comment>
<evidence type="ECO:0000256" key="4">
    <source>
        <dbReference type="ARBA" id="ARBA00022989"/>
    </source>
</evidence>
<dbReference type="PROSITE" id="PS50895">
    <property type="entry name" value="SURF1"/>
    <property type="match status" value="1"/>
</dbReference>
<feature type="transmembrane region" description="Helical" evidence="6">
    <location>
        <begin position="12"/>
        <end position="32"/>
    </location>
</feature>
<evidence type="ECO:0000313" key="8">
    <source>
        <dbReference type="EMBL" id="TDC72201.1"/>
    </source>
</evidence>
<feature type="compositionally biased region" description="Basic and acidic residues" evidence="7">
    <location>
        <begin position="293"/>
        <end position="302"/>
    </location>
</feature>
<keyword evidence="3 6" id="KW-0812">Transmembrane</keyword>
<evidence type="ECO:0000256" key="6">
    <source>
        <dbReference type="RuleBase" id="RU363076"/>
    </source>
</evidence>
<dbReference type="PANTHER" id="PTHR23427:SF2">
    <property type="entry name" value="SURFEIT LOCUS PROTEIN 1"/>
    <property type="match status" value="1"/>
</dbReference>
<keyword evidence="9" id="KW-1185">Reference proteome</keyword>
<dbReference type="GO" id="GO:0005886">
    <property type="term" value="C:plasma membrane"/>
    <property type="evidence" value="ECO:0007669"/>
    <property type="project" value="UniProtKB-SubCell"/>
</dbReference>
<reference evidence="8 9" key="1">
    <citation type="submission" date="2019-03" db="EMBL/GenBank/DDBJ databases">
        <title>Draft genome sequences of novel Actinobacteria.</title>
        <authorList>
            <person name="Sahin N."/>
            <person name="Ay H."/>
            <person name="Saygin H."/>
        </authorList>
    </citation>
    <scope>NUCLEOTIDE SEQUENCE [LARGE SCALE GENOMIC DNA]</scope>
    <source>
        <strain evidence="8 9">DSM 41900</strain>
    </source>
</reference>
<protein>
    <recommendedName>
        <fullName evidence="6">SURF1-like protein</fullName>
    </recommendedName>
</protein>
<dbReference type="PANTHER" id="PTHR23427">
    <property type="entry name" value="SURFEIT LOCUS PROTEIN"/>
    <property type="match status" value="1"/>
</dbReference>
<feature type="compositionally biased region" description="Low complexity" evidence="7">
    <location>
        <begin position="198"/>
        <end position="207"/>
    </location>
</feature>
<dbReference type="InterPro" id="IPR045214">
    <property type="entry name" value="Surf1/Surf4"/>
</dbReference>
<dbReference type="Pfam" id="PF02104">
    <property type="entry name" value="SURF1"/>
    <property type="match status" value="1"/>
</dbReference>
<evidence type="ECO:0000256" key="1">
    <source>
        <dbReference type="ARBA" id="ARBA00004370"/>
    </source>
</evidence>
<dbReference type="AlphaFoldDB" id="A0A4R4T590"/>
<proteinExistence type="inferred from homology"/>
<evidence type="ECO:0000256" key="3">
    <source>
        <dbReference type="ARBA" id="ARBA00022692"/>
    </source>
</evidence>
<evidence type="ECO:0000256" key="7">
    <source>
        <dbReference type="SAM" id="MobiDB-lite"/>
    </source>
</evidence>
<accession>A0A4R4T590</accession>
<comment type="subcellular location">
    <subcellularLocation>
        <location evidence="6">Cell membrane</location>
        <topology evidence="6">Multi-pass membrane protein</topology>
    </subcellularLocation>
    <subcellularLocation>
        <location evidence="1">Membrane</location>
    </subcellularLocation>
</comment>
<feature type="region of interest" description="Disordered" evidence="7">
    <location>
        <begin position="188"/>
        <end position="216"/>
    </location>
</feature>
<evidence type="ECO:0000313" key="9">
    <source>
        <dbReference type="Proteomes" id="UP000295345"/>
    </source>
</evidence>
<comment type="caution">
    <text evidence="8">The sequence shown here is derived from an EMBL/GenBank/DDBJ whole genome shotgun (WGS) entry which is preliminary data.</text>
</comment>
<keyword evidence="5 6" id="KW-0472">Membrane</keyword>
<organism evidence="8 9">
    <name type="scientific">Streptomyces hainanensis</name>
    <dbReference type="NCBI Taxonomy" id="402648"/>
    <lineage>
        <taxon>Bacteria</taxon>
        <taxon>Bacillati</taxon>
        <taxon>Actinomycetota</taxon>
        <taxon>Actinomycetes</taxon>
        <taxon>Kitasatosporales</taxon>
        <taxon>Streptomycetaceae</taxon>
        <taxon>Streptomyces</taxon>
    </lineage>
</organism>
<evidence type="ECO:0000256" key="5">
    <source>
        <dbReference type="ARBA" id="ARBA00023136"/>
    </source>
</evidence>
<dbReference type="RefSeq" id="WP_132819920.1">
    <property type="nucleotide sequence ID" value="NZ_SMKI01000259.1"/>
</dbReference>
<dbReference type="EMBL" id="SMKI01000259">
    <property type="protein sequence ID" value="TDC72201.1"/>
    <property type="molecule type" value="Genomic_DNA"/>
</dbReference>
<sequence>MYRFLLSRQWVILTLITLLLIPTMVWLGFWQLHRHEQRVARNDLIAGSLEAPSVPMTDLSSVGGAPDPDDRYRAVTVTGVYDTDHQVVVRNRTNGDGAVGYHVLTPIVAADGTAAVVNRGWIESGPDLTRTPEIPAPPTGEVTVTGRLMADETTDTTGIRERSGLPTGMVMMISSQERAAETGEPTLGGYLELTETSPEPAGQDGPAQPAPLPEPDHTGIGAHLAYAFQWWIFAAGVPVGWFLLLRREIQDRRKEAAREAKAAEAAAAEASAAGPAGGAEPAAGLAETGNRSADQRSDHAPA</sequence>
<dbReference type="CDD" id="cd06662">
    <property type="entry name" value="SURF1"/>
    <property type="match status" value="1"/>
</dbReference>
<dbReference type="InterPro" id="IPR002994">
    <property type="entry name" value="Surf1/Shy1"/>
</dbReference>
<feature type="transmembrane region" description="Helical" evidence="6">
    <location>
        <begin position="224"/>
        <end position="245"/>
    </location>
</feature>
<name>A0A4R4T590_9ACTN</name>
<keyword evidence="6" id="KW-1003">Cell membrane</keyword>
<feature type="region of interest" description="Disordered" evidence="7">
    <location>
        <begin position="257"/>
        <end position="302"/>
    </location>
</feature>
<keyword evidence="4 6" id="KW-1133">Transmembrane helix</keyword>